<reference evidence="1" key="1">
    <citation type="submission" date="2020-05" db="EMBL/GenBank/DDBJ databases">
        <authorList>
            <person name="Chiriac C."/>
            <person name="Salcher M."/>
            <person name="Ghai R."/>
            <person name="Kavagutti S V."/>
        </authorList>
    </citation>
    <scope>NUCLEOTIDE SEQUENCE</scope>
</reference>
<accession>A0A6J6IPX9</accession>
<gene>
    <name evidence="1" type="ORF">UFOPK2001_00249</name>
</gene>
<dbReference type="AlphaFoldDB" id="A0A6J6IPX9"/>
<dbReference type="EMBL" id="CAEZVN010000012">
    <property type="protein sequence ID" value="CAB4626484.1"/>
    <property type="molecule type" value="Genomic_DNA"/>
</dbReference>
<organism evidence="1">
    <name type="scientific">freshwater metagenome</name>
    <dbReference type="NCBI Taxonomy" id="449393"/>
    <lineage>
        <taxon>unclassified sequences</taxon>
        <taxon>metagenomes</taxon>
        <taxon>ecological metagenomes</taxon>
    </lineage>
</organism>
<evidence type="ECO:0000313" key="1">
    <source>
        <dbReference type="EMBL" id="CAB4626484.1"/>
    </source>
</evidence>
<proteinExistence type="predicted"/>
<sequence length="163" mass="18454">MNLDDLFEDLEAQFDGYLAADQQRGAFERSHLMRVWHQNGQSTELAAPILGRDFVAGMALGENVFRLIRLVSVLKITLIEMPNSGVPESRYVTVSASEFLERLTLPFSVRWQPFDDELPRAMVVLDVLGQTLVVESAKPDYFQLVPLAAVAHLEFIDVENFDR</sequence>
<protein>
    <submittedName>
        <fullName evidence="1">Unannotated protein</fullName>
    </submittedName>
</protein>
<name>A0A6J6IPX9_9ZZZZ</name>